<comment type="caution">
    <text evidence="1">The sequence shown here is derived from an EMBL/GenBank/DDBJ whole genome shotgun (WGS) entry which is preliminary data.</text>
</comment>
<dbReference type="Proteomes" id="UP000033907">
    <property type="component" value="Unassembled WGS sequence"/>
</dbReference>
<dbReference type="AlphaFoldDB" id="A0A0G1EP92"/>
<reference evidence="1 2" key="1">
    <citation type="journal article" date="2015" name="Nature">
        <title>rRNA introns, odd ribosomes, and small enigmatic genomes across a large radiation of phyla.</title>
        <authorList>
            <person name="Brown C.T."/>
            <person name="Hug L.A."/>
            <person name="Thomas B.C."/>
            <person name="Sharon I."/>
            <person name="Castelle C.J."/>
            <person name="Singh A."/>
            <person name="Wilkins M.J."/>
            <person name="Williams K.H."/>
            <person name="Banfield J.F."/>
        </authorList>
    </citation>
    <scope>NUCLEOTIDE SEQUENCE [LARGE SCALE GENOMIC DNA]</scope>
</reference>
<evidence type="ECO:0000313" key="1">
    <source>
        <dbReference type="EMBL" id="KKT11800.1"/>
    </source>
</evidence>
<organism evidence="1 2">
    <name type="scientific">Candidatus Nomurabacteria bacterium GW2011_GWF2_43_24</name>
    <dbReference type="NCBI Taxonomy" id="1618778"/>
    <lineage>
        <taxon>Bacteria</taxon>
        <taxon>Candidatus Nomuraibacteriota</taxon>
    </lineage>
</organism>
<protein>
    <submittedName>
        <fullName evidence="1">Uncharacterized protein</fullName>
    </submittedName>
</protein>
<sequence length="36" mass="4304">MESIKLSTGGAWCYFYTWFIMLIKWEKVGKVLITIF</sequence>
<dbReference type="EMBL" id="LCGH01000001">
    <property type="protein sequence ID" value="KKT11800.1"/>
    <property type="molecule type" value="Genomic_DNA"/>
</dbReference>
<name>A0A0G1EP92_9BACT</name>
<evidence type="ECO:0000313" key="2">
    <source>
        <dbReference type="Proteomes" id="UP000033907"/>
    </source>
</evidence>
<gene>
    <name evidence="1" type="ORF">UV91_C0001G0012</name>
</gene>
<proteinExistence type="predicted"/>
<accession>A0A0G1EP92</accession>